<comment type="caution">
    <text evidence="1">The sequence shown here is derived from an EMBL/GenBank/DDBJ whole genome shotgun (WGS) entry which is preliminary data.</text>
</comment>
<dbReference type="Proteomes" id="UP001164539">
    <property type="component" value="Chromosome 1"/>
</dbReference>
<proteinExistence type="predicted"/>
<organism evidence="1 2">
    <name type="scientific">Melia azedarach</name>
    <name type="common">Chinaberry tree</name>
    <dbReference type="NCBI Taxonomy" id="155640"/>
    <lineage>
        <taxon>Eukaryota</taxon>
        <taxon>Viridiplantae</taxon>
        <taxon>Streptophyta</taxon>
        <taxon>Embryophyta</taxon>
        <taxon>Tracheophyta</taxon>
        <taxon>Spermatophyta</taxon>
        <taxon>Magnoliopsida</taxon>
        <taxon>eudicotyledons</taxon>
        <taxon>Gunneridae</taxon>
        <taxon>Pentapetalae</taxon>
        <taxon>rosids</taxon>
        <taxon>malvids</taxon>
        <taxon>Sapindales</taxon>
        <taxon>Meliaceae</taxon>
        <taxon>Melia</taxon>
    </lineage>
</organism>
<reference evidence="1 2" key="1">
    <citation type="journal article" date="2023" name="Science">
        <title>Complex scaffold remodeling in plant triterpene biosynthesis.</title>
        <authorList>
            <person name="De La Pena R."/>
            <person name="Hodgson H."/>
            <person name="Liu J.C."/>
            <person name="Stephenson M.J."/>
            <person name="Martin A.C."/>
            <person name="Owen C."/>
            <person name="Harkess A."/>
            <person name="Leebens-Mack J."/>
            <person name="Jimenez L.E."/>
            <person name="Osbourn A."/>
            <person name="Sattely E.S."/>
        </authorList>
    </citation>
    <scope>NUCLEOTIDE SEQUENCE [LARGE SCALE GENOMIC DNA]</scope>
    <source>
        <strain evidence="2">cv. JPN11</strain>
        <tissue evidence="1">Leaf</tissue>
    </source>
</reference>
<sequence>MKLLVVLPLLIFILVVFSSSVYCQRPAVVNIGAIFTFNSVIGRTAKVAMEAAVADVNADPTILSGTELKLSMKDVNCSVFMGSIEAFQVIENEVVAIIGPQSSSTAHMISQVANGLKVPLISYAATDPTLSALQFPYFLRSTQSDSYQMAAVADFIDFYEWKEVIAIYVDDDYGRNGIFALSSMLEKRMAKISHKLPLPVQFDQNNITDLLNKSKSLGPRVYVVHVNPDPGFRIFTTAQKLQMMTSNYVWLATDWLSATLDSFSPMSQTSLHNLQGVVGLRQHTPESVLKKAFLSRWTKMQQKGLVSSGLNIYGLYAYDTVWAVARSIDKFIDENNITFSFSDELPETATRLQLEKLKVFDGGAFLLRKLLETNFTGLTGQVHFNQDRNIASGGYEVINIDRMEIHRVGYWSNDSGFSVSPPETLKRKKNSDSQLNWKLQNITWPGGETERPRGWVIADDERPLRIGVPRRASFVDFVTEDHNSHKIQGYCIDIFLEARKLVPYDVPYKFVPFGDGLFNPSYDGLVKMVANNVFDAAVGDITIITNRTRIVDFSQPYVSTGLVIVAPISNQKSSAWVFLRPFTVEMWCVTAAAFVLIAVVIWILEHRVNDAFRGPPKRQLVTMFMFSFSTLFKTNQEDTISPLGRFVMVVWLFLLMVITSSYTASLSSILTVQQLSTSIKGIDSLIASNWPIGYQEGSFAYSYLSDSLHIPQSRLISLGSQEAYGRALRQGPRNGGVAAIVDELPFVEIFLSNQTEFGIIGRQFTRNGWGFAFQRDSPLAVDMSTAILKLSENGMLQKLHDKWFCKEGCPESERRHSESHRLHLISFWGLYLLCGTITLTALILFLLRMVRQFVRYKQPQNPNSPSSSIASRTRCSQVIFSFFDFIDEKEEAIKKMFTQCDNPHASSTRSA</sequence>
<gene>
    <name evidence="1" type="ORF">OWV82_002712</name>
</gene>
<keyword evidence="2" id="KW-1185">Reference proteome</keyword>
<dbReference type="EMBL" id="CM051394">
    <property type="protein sequence ID" value="KAJ4730025.1"/>
    <property type="molecule type" value="Genomic_DNA"/>
</dbReference>
<keyword evidence="1" id="KW-0675">Receptor</keyword>
<protein>
    <submittedName>
        <fullName evidence="1">Glutamate receptor</fullName>
    </submittedName>
</protein>
<evidence type="ECO:0000313" key="1">
    <source>
        <dbReference type="EMBL" id="KAJ4730025.1"/>
    </source>
</evidence>
<evidence type="ECO:0000313" key="2">
    <source>
        <dbReference type="Proteomes" id="UP001164539"/>
    </source>
</evidence>
<name>A0ACC1Z217_MELAZ</name>
<accession>A0ACC1Z217</accession>